<dbReference type="AlphaFoldDB" id="A0A392W5S5"/>
<keyword evidence="3" id="KW-1185">Reference proteome</keyword>
<comment type="caution">
    <text evidence="2">The sequence shown here is derived from an EMBL/GenBank/DDBJ whole genome shotgun (WGS) entry which is preliminary data.</text>
</comment>
<feature type="non-terminal residue" evidence="2">
    <location>
        <position position="1"/>
    </location>
</feature>
<name>A0A392W5S5_9FABA</name>
<evidence type="ECO:0000313" key="2">
    <source>
        <dbReference type="EMBL" id="MCI95974.1"/>
    </source>
</evidence>
<evidence type="ECO:0000313" key="3">
    <source>
        <dbReference type="Proteomes" id="UP000265520"/>
    </source>
</evidence>
<feature type="non-terminal residue" evidence="2">
    <location>
        <position position="67"/>
    </location>
</feature>
<feature type="compositionally biased region" description="Low complexity" evidence="1">
    <location>
        <begin position="33"/>
        <end position="48"/>
    </location>
</feature>
<dbReference type="Proteomes" id="UP000265520">
    <property type="component" value="Unassembled WGS sequence"/>
</dbReference>
<organism evidence="2 3">
    <name type="scientific">Trifolium medium</name>
    <dbReference type="NCBI Taxonomy" id="97028"/>
    <lineage>
        <taxon>Eukaryota</taxon>
        <taxon>Viridiplantae</taxon>
        <taxon>Streptophyta</taxon>
        <taxon>Embryophyta</taxon>
        <taxon>Tracheophyta</taxon>
        <taxon>Spermatophyta</taxon>
        <taxon>Magnoliopsida</taxon>
        <taxon>eudicotyledons</taxon>
        <taxon>Gunneridae</taxon>
        <taxon>Pentapetalae</taxon>
        <taxon>rosids</taxon>
        <taxon>fabids</taxon>
        <taxon>Fabales</taxon>
        <taxon>Fabaceae</taxon>
        <taxon>Papilionoideae</taxon>
        <taxon>50 kb inversion clade</taxon>
        <taxon>NPAAA clade</taxon>
        <taxon>Hologalegina</taxon>
        <taxon>IRL clade</taxon>
        <taxon>Trifolieae</taxon>
        <taxon>Trifolium</taxon>
    </lineage>
</organism>
<protein>
    <submittedName>
        <fullName evidence="2">Cleavage and polyadenylation specificity factor subunit</fullName>
    </submittedName>
</protein>
<sequence>GGGGIRVELGQASGKLSEIEDQRGNDGVGVQQGIGLQQQQQQQQQQHGGVVGNEGLVRQVQQGVVVG</sequence>
<dbReference type="EMBL" id="LXQA011401925">
    <property type="protein sequence ID" value="MCI95974.1"/>
    <property type="molecule type" value="Genomic_DNA"/>
</dbReference>
<reference evidence="2 3" key="1">
    <citation type="journal article" date="2018" name="Front. Plant Sci.">
        <title>Red Clover (Trifolium pratense) and Zigzag Clover (T. medium) - A Picture of Genomic Similarities and Differences.</title>
        <authorList>
            <person name="Dluhosova J."/>
            <person name="Istvanek J."/>
            <person name="Nedelnik J."/>
            <person name="Repkova J."/>
        </authorList>
    </citation>
    <scope>NUCLEOTIDE SEQUENCE [LARGE SCALE GENOMIC DNA]</scope>
    <source>
        <strain evidence="3">cv. 10/8</strain>
        <tissue evidence="2">Leaf</tissue>
    </source>
</reference>
<evidence type="ECO:0000256" key="1">
    <source>
        <dbReference type="SAM" id="MobiDB-lite"/>
    </source>
</evidence>
<feature type="region of interest" description="Disordered" evidence="1">
    <location>
        <begin position="1"/>
        <end position="49"/>
    </location>
</feature>
<accession>A0A392W5S5</accession>
<proteinExistence type="predicted"/>